<evidence type="ECO:0000313" key="4">
    <source>
        <dbReference type="EMBL" id="GAA0209064.1"/>
    </source>
</evidence>
<proteinExistence type="inferred from homology"/>
<evidence type="ECO:0000259" key="3">
    <source>
        <dbReference type="Pfam" id="PF18912"/>
    </source>
</evidence>
<dbReference type="Pfam" id="PF18912">
    <property type="entry name" value="DZR_2"/>
    <property type="match status" value="1"/>
</dbReference>
<keyword evidence="5" id="KW-1185">Reference proteome</keyword>
<comment type="similarity">
    <text evidence="1">Belongs to the ComF/GntX family.</text>
</comment>
<evidence type="ECO:0000256" key="1">
    <source>
        <dbReference type="ARBA" id="ARBA00008007"/>
    </source>
</evidence>
<feature type="domain" description="Phosphoribosyltransferase" evidence="2">
    <location>
        <begin position="174"/>
        <end position="212"/>
    </location>
</feature>
<dbReference type="EMBL" id="BAAACR010000008">
    <property type="protein sequence ID" value="GAA0209064.1"/>
    <property type="molecule type" value="Genomic_DNA"/>
</dbReference>
<gene>
    <name evidence="4" type="ORF">GCM10008919_10380</name>
</gene>
<dbReference type="CDD" id="cd06223">
    <property type="entry name" value="PRTases_typeI"/>
    <property type="match status" value="1"/>
</dbReference>
<name>A0ABN0T1A5_9FIRM</name>
<dbReference type="Pfam" id="PF00156">
    <property type="entry name" value="Pribosyltran"/>
    <property type="match status" value="1"/>
</dbReference>
<dbReference type="InterPro" id="IPR029057">
    <property type="entry name" value="PRTase-like"/>
</dbReference>
<dbReference type="SUPFAM" id="SSF53271">
    <property type="entry name" value="PRTase-like"/>
    <property type="match status" value="1"/>
</dbReference>
<dbReference type="InterPro" id="IPR044005">
    <property type="entry name" value="DZR_2"/>
</dbReference>
<dbReference type="Proteomes" id="UP001500399">
    <property type="component" value="Unassembled WGS sequence"/>
</dbReference>
<evidence type="ECO:0000259" key="2">
    <source>
        <dbReference type="Pfam" id="PF00156"/>
    </source>
</evidence>
<dbReference type="PANTHER" id="PTHR47505:SF1">
    <property type="entry name" value="DNA UTILIZATION PROTEIN YHGH"/>
    <property type="match status" value="1"/>
</dbReference>
<dbReference type="InterPro" id="IPR051910">
    <property type="entry name" value="ComF/GntX_DNA_util-trans"/>
</dbReference>
<dbReference type="PANTHER" id="PTHR47505">
    <property type="entry name" value="DNA UTILIZATION PROTEIN YHGH"/>
    <property type="match status" value="1"/>
</dbReference>
<feature type="domain" description="Double zinc ribbon" evidence="3">
    <location>
        <begin position="6"/>
        <end position="43"/>
    </location>
</feature>
<dbReference type="RefSeq" id="WP_304986745.1">
    <property type="nucleotide sequence ID" value="NZ_BAAACR010000008.1"/>
</dbReference>
<sequence length="216" mass="24165">MFSFLFDFLFPPRCPSCSVYVERRGSFCAACARQLIGLHTLTCTGETRTYLDGVWAFAHYRAGVRDLLRALKYQKKCSALPALHTILTMGAEVLTRIPHPIVAVPVPLAAERARLRGFNQAEEIFAPWLSAHGIALHPMLLRVRETAPLYEHTRTERRQELRGAFAVMEDMPAAGRDVLLVDDIMTTGATLTECARTLKRAGARHVYAFVLASEHL</sequence>
<dbReference type="InterPro" id="IPR000836">
    <property type="entry name" value="PRTase_dom"/>
</dbReference>
<comment type="caution">
    <text evidence="4">The sequence shown here is derived from an EMBL/GenBank/DDBJ whole genome shotgun (WGS) entry which is preliminary data.</text>
</comment>
<dbReference type="Gene3D" id="3.40.50.2020">
    <property type="match status" value="1"/>
</dbReference>
<evidence type="ECO:0000313" key="5">
    <source>
        <dbReference type="Proteomes" id="UP001500399"/>
    </source>
</evidence>
<organism evidence="4 5">
    <name type="scientific">Selenomonas dianae</name>
    <dbReference type="NCBI Taxonomy" id="135079"/>
    <lineage>
        <taxon>Bacteria</taxon>
        <taxon>Bacillati</taxon>
        <taxon>Bacillota</taxon>
        <taxon>Negativicutes</taxon>
        <taxon>Selenomonadales</taxon>
        <taxon>Selenomonadaceae</taxon>
        <taxon>Selenomonas</taxon>
    </lineage>
</organism>
<accession>A0ABN0T1A5</accession>
<protein>
    <submittedName>
        <fullName evidence="4">ComF family protein</fullName>
    </submittedName>
</protein>
<reference evidence="4 5" key="1">
    <citation type="journal article" date="2019" name="Int. J. Syst. Evol. Microbiol.">
        <title>The Global Catalogue of Microorganisms (GCM) 10K type strain sequencing project: providing services to taxonomists for standard genome sequencing and annotation.</title>
        <authorList>
            <consortium name="The Broad Institute Genomics Platform"/>
            <consortium name="The Broad Institute Genome Sequencing Center for Infectious Disease"/>
            <person name="Wu L."/>
            <person name="Ma J."/>
        </authorList>
    </citation>
    <scope>NUCLEOTIDE SEQUENCE [LARGE SCALE GENOMIC DNA]</scope>
    <source>
        <strain evidence="4 5">JCM 8542</strain>
    </source>
</reference>